<dbReference type="CDD" id="cd06530">
    <property type="entry name" value="S26_SPase_I"/>
    <property type="match status" value="1"/>
</dbReference>
<dbReference type="GO" id="GO:0016020">
    <property type="term" value="C:membrane"/>
    <property type="evidence" value="ECO:0007669"/>
    <property type="project" value="UniProtKB-SubCell"/>
</dbReference>
<gene>
    <name evidence="5" type="ORF">C2R22_16055</name>
</gene>
<reference evidence="5 6" key="1">
    <citation type="submission" date="2018-01" db="EMBL/GenBank/DDBJ databases">
        <title>Complete genome sequence of Salinigranum rubrum GX10T, an extremely halophilic archaeon isolated from a marine solar saltern.</title>
        <authorList>
            <person name="Han S."/>
        </authorList>
    </citation>
    <scope>NUCLEOTIDE SEQUENCE [LARGE SCALE GENOMIC DNA]</scope>
    <source>
        <strain evidence="5 6">GX10</strain>
    </source>
</reference>
<dbReference type="OrthoDB" id="4822at2157"/>
<keyword evidence="3" id="KW-1133">Transmembrane helix</keyword>
<dbReference type="GeneID" id="35593637"/>
<dbReference type="PANTHER" id="PTHR10806">
    <property type="entry name" value="SIGNAL PEPTIDASE COMPLEX CATALYTIC SUBUNIT SEC11"/>
    <property type="match status" value="1"/>
</dbReference>
<dbReference type="InterPro" id="IPR036286">
    <property type="entry name" value="LexA/Signal_pep-like_sf"/>
</dbReference>
<dbReference type="KEGG" id="srub:C2R22_16055"/>
<evidence type="ECO:0000313" key="5">
    <source>
        <dbReference type="EMBL" id="AUV82970.1"/>
    </source>
</evidence>
<protein>
    <submittedName>
        <fullName evidence="5">S26 family signal peptidase</fullName>
    </submittedName>
</protein>
<evidence type="ECO:0000313" key="6">
    <source>
        <dbReference type="Proteomes" id="UP000236584"/>
    </source>
</evidence>
<evidence type="ECO:0000256" key="4">
    <source>
        <dbReference type="ARBA" id="ARBA00023136"/>
    </source>
</evidence>
<sequence>MVPPTRAERLRSVAPALAVLLVFSLVLAASGVWPPFVAVESGSMEPHLERGDLVYVTATERFAPPSGAPVATHAAAAEYRRLGARGDVLVFDSPSHEGLVIHRAHLRVDRGENWYDEADSEYLPASVDSCRELAHCPAPHDGYVTKGDANDYYDQAGGMAVVREAWITGKGQAAVPWIGHLRLLLAGR</sequence>
<evidence type="ECO:0000256" key="1">
    <source>
        <dbReference type="ARBA" id="ARBA00004370"/>
    </source>
</evidence>
<dbReference type="GO" id="GO:0004252">
    <property type="term" value="F:serine-type endopeptidase activity"/>
    <property type="evidence" value="ECO:0007669"/>
    <property type="project" value="InterPro"/>
</dbReference>
<dbReference type="GO" id="GO:0006465">
    <property type="term" value="P:signal peptide processing"/>
    <property type="evidence" value="ECO:0007669"/>
    <property type="project" value="InterPro"/>
</dbReference>
<dbReference type="Proteomes" id="UP000236584">
    <property type="component" value="Chromosome"/>
</dbReference>
<proteinExistence type="predicted"/>
<evidence type="ECO:0000256" key="3">
    <source>
        <dbReference type="ARBA" id="ARBA00022989"/>
    </source>
</evidence>
<dbReference type="AlphaFoldDB" id="A0A2I8VM12"/>
<keyword evidence="4" id="KW-0472">Membrane</keyword>
<name>A0A2I8VM12_9EURY</name>
<dbReference type="EMBL" id="CP026309">
    <property type="protein sequence ID" value="AUV82970.1"/>
    <property type="molecule type" value="Genomic_DNA"/>
</dbReference>
<keyword evidence="6" id="KW-1185">Reference proteome</keyword>
<evidence type="ECO:0000256" key="2">
    <source>
        <dbReference type="ARBA" id="ARBA00022692"/>
    </source>
</evidence>
<keyword evidence="2" id="KW-0812">Transmembrane</keyword>
<dbReference type="InterPro" id="IPR019533">
    <property type="entry name" value="Peptidase_S26"/>
</dbReference>
<organism evidence="5 6">
    <name type="scientific">Salinigranum rubrum</name>
    <dbReference type="NCBI Taxonomy" id="755307"/>
    <lineage>
        <taxon>Archaea</taxon>
        <taxon>Methanobacteriati</taxon>
        <taxon>Methanobacteriota</taxon>
        <taxon>Stenosarchaea group</taxon>
        <taxon>Halobacteria</taxon>
        <taxon>Halobacteriales</taxon>
        <taxon>Haloferacaceae</taxon>
        <taxon>Salinigranum</taxon>
    </lineage>
</organism>
<dbReference type="SUPFAM" id="SSF51306">
    <property type="entry name" value="LexA/Signal peptidase"/>
    <property type="match status" value="1"/>
</dbReference>
<dbReference type="RefSeq" id="WP_103426659.1">
    <property type="nucleotide sequence ID" value="NZ_CP026309.1"/>
</dbReference>
<dbReference type="InterPro" id="IPR001733">
    <property type="entry name" value="Peptidase_S26B"/>
</dbReference>
<comment type="subcellular location">
    <subcellularLocation>
        <location evidence="1">Membrane</location>
    </subcellularLocation>
</comment>
<dbReference type="PANTHER" id="PTHR10806:SF6">
    <property type="entry name" value="SIGNAL PEPTIDASE COMPLEX CATALYTIC SUBUNIT SEC11"/>
    <property type="match status" value="1"/>
</dbReference>
<accession>A0A2I8VM12</accession>
<dbReference type="Gene3D" id="2.10.109.10">
    <property type="entry name" value="Umud Fragment, subunit A"/>
    <property type="match status" value="1"/>
</dbReference>